<dbReference type="EMBL" id="VOHM01000021">
    <property type="protein sequence ID" value="TWT23971.1"/>
    <property type="molecule type" value="Genomic_DNA"/>
</dbReference>
<dbReference type="GO" id="GO:0015171">
    <property type="term" value="F:amino acid transmembrane transporter activity"/>
    <property type="evidence" value="ECO:0007669"/>
    <property type="project" value="TreeGrafter"/>
</dbReference>
<reference evidence="7 8" key="1">
    <citation type="submission" date="2019-08" db="EMBL/GenBank/DDBJ databases">
        <authorList>
            <person name="Lei W."/>
        </authorList>
    </citation>
    <scope>NUCLEOTIDE SEQUENCE [LARGE SCALE GENOMIC DNA]</scope>
    <source>
        <strain evidence="7 8">CCUG 58627</strain>
    </source>
</reference>
<dbReference type="OrthoDB" id="5638726at2"/>
<feature type="transmembrane region" description="Helical" evidence="6">
    <location>
        <begin position="70"/>
        <end position="88"/>
    </location>
</feature>
<sequence length="206" mass="22129">MVFDIAALVTGFTATFVLIATIGAQSAFVLRQGILREHAIRAAIVCLLIDVVFIAIGVAGIGLLIDRIPWALSALRILGAGYLMYLVWTSLKRIREPETLDAVVAGERRDSSAVTRDLVGITLLNAQMYVDLVLIAALAGAFGSVGRWWYYLGAIGASATWFLGLALLGALLAPLFRSRRAWQVLESGTAAVMLAVAWHLVSPLVH</sequence>
<keyword evidence="2" id="KW-1003">Cell membrane</keyword>
<dbReference type="Pfam" id="PF01810">
    <property type="entry name" value="LysE"/>
    <property type="match status" value="1"/>
</dbReference>
<evidence type="ECO:0000313" key="7">
    <source>
        <dbReference type="EMBL" id="TWT23971.1"/>
    </source>
</evidence>
<keyword evidence="8" id="KW-1185">Reference proteome</keyword>
<comment type="caution">
    <text evidence="7">The sequence shown here is derived from an EMBL/GenBank/DDBJ whole genome shotgun (WGS) entry which is preliminary data.</text>
</comment>
<keyword evidence="5 6" id="KW-0472">Membrane</keyword>
<dbReference type="PANTHER" id="PTHR30086:SF20">
    <property type="entry name" value="ARGININE EXPORTER PROTEIN ARGO-RELATED"/>
    <property type="match status" value="1"/>
</dbReference>
<feature type="transmembrane region" description="Helical" evidence="6">
    <location>
        <begin position="42"/>
        <end position="64"/>
    </location>
</feature>
<dbReference type="AlphaFoldDB" id="A0A5C5UCA7"/>
<feature type="transmembrane region" description="Helical" evidence="6">
    <location>
        <begin position="148"/>
        <end position="172"/>
    </location>
</feature>
<organism evidence="7 8">
    <name type="scientific">Corynebacterium canis</name>
    <dbReference type="NCBI Taxonomy" id="679663"/>
    <lineage>
        <taxon>Bacteria</taxon>
        <taxon>Bacillati</taxon>
        <taxon>Actinomycetota</taxon>
        <taxon>Actinomycetes</taxon>
        <taxon>Mycobacteriales</taxon>
        <taxon>Corynebacteriaceae</taxon>
        <taxon>Corynebacterium</taxon>
    </lineage>
</organism>
<comment type="subcellular location">
    <subcellularLocation>
        <location evidence="1">Cell membrane</location>
        <topology evidence="1">Multi-pass membrane protein</topology>
    </subcellularLocation>
</comment>
<evidence type="ECO:0000256" key="5">
    <source>
        <dbReference type="ARBA" id="ARBA00023136"/>
    </source>
</evidence>
<keyword evidence="4 6" id="KW-1133">Transmembrane helix</keyword>
<gene>
    <name evidence="7" type="ORF">FRX94_09350</name>
</gene>
<dbReference type="Proteomes" id="UP000320791">
    <property type="component" value="Unassembled WGS sequence"/>
</dbReference>
<protein>
    <submittedName>
        <fullName evidence="7">Amino acid transporter</fullName>
    </submittedName>
</protein>
<feature type="transmembrane region" description="Helical" evidence="6">
    <location>
        <begin position="6"/>
        <end position="30"/>
    </location>
</feature>
<dbReference type="GO" id="GO:0005886">
    <property type="term" value="C:plasma membrane"/>
    <property type="evidence" value="ECO:0007669"/>
    <property type="project" value="UniProtKB-SubCell"/>
</dbReference>
<evidence type="ECO:0000256" key="4">
    <source>
        <dbReference type="ARBA" id="ARBA00022989"/>
    </source>
</evidence>
<evidence type="ECO:0000256" key="1">
    <source>
        <dbReference type="ARBA" id="ARBA00004651"/>
    </source>
</evidence>
<proteinExistence type="predicted"/>
<evidence type="ECO:0000256" key="3">
    <source>
        <dbReference type="ARBA" id="ARBA00022692"/>
    </source>
</evidence>
<evidence type="ECO:0000256" key="6">
    <source>
        <dbReference type="SAM" id="Phobius"/>
    </source>
</evidence>
<evidence type="ECO:0000313" key="8">
    <source>
        <dbReference type="Proteomes" id="UP000320791"/>
    </source>
</evidence>
<name>A0A5C5UCA7_9CORY</name>
<feature type="transmembrane region" description="Helical" evidence="6">
    <location>
        <begin position="184"/>
        <end position="201"/>
    </location>
</feature>
<feature type="transmembrane region" description="Helical" evidence="6">
    <location>
        <begin position="118"/>
        <end position="142"/>
    </location>
</feature>
<accession>A0A5C5UCA7</accession>
<keyword evidence="3 6" id="KW-0812">Transmembrane</keyword>
<dbReference type="PANTHER" id="PTHR30086">
    <property type="entry name" value="ARGININE EXPORTER PROTEIN ARGO"/>
    <property type="match status" value="1"/>
</dbReference>
<evidence type="ECO:0000256" key="2">
    <source>
        <dbReference type="ARBA" id="ARBA00022475"/>
    </source>
</evidence>
<dbReference type="InterPro" id="IPR001123">
    <property type="entry name" value="LeuE-type"/>
</dbReference>